<dbReference type="GO" id="GO:0008233">
    <property type="term" value="F:peptidase activity"/>
    <property type="evidence" value="ECO:0007669"/>
    <property type="project" value="InterPro"/>
</dbReference>
<organism evidence="4 5">
    <name type="scientific">Cerrena zonata</name>
    <dbReference type="NCBI Taxonomy" id="2478898"/>
    <lineage>
        <taxon>Eukaryota</taxon>
        <taxon>Fungi</taxon>
        <taxon>Dikarya</taxon>
        <taxon>Basidiomycota</taxon>
        <taxon>Agaricomycotina</taxon>
        <taxon>Agaricomycetes</taxon>
        <taxon>Polyporales</taxon>
        <taxon>Cerrenaceae</taxon>
        <taxon>Cerrena</taxon>
    </lineage>
</organism>
<dbReference type="Pfam" id="PF00561">
    <property type="entry name" value="Abhydrolase_1"/>
    <property type="match status" value="1"/>
</dbReference>
<keyword evidence="5" id="KW-1185">Reference proteome</keyword>
<sequence length="305" mass="33793">MSTPYREGEVDFNVPAAGKPCKTYYWICGDLSSGKTPLVTLHGGPGATHHYLTNHDELYRAHGIPIVFYDQIGNGASTHLPEKKGDGSFWTVQLFIDELNNLLGHLGIQEYDLLGHSWGGMLAASFAILQPKGLRRLVLASSPAKMEDWEKAAGGLKALLPKDVQEVLNKHEAAGTVESPEYQAASDRYNEEFTCRVKPMPEGFVKSFQAIAQDPTVYMTMNGPSEFFISGTLKSFDITADLYRINVPTLLTNGKWDGAQDSVMKRHFVSIPKVKWVTFAESSHAPHYEETGRYMDILGSYLTDA</sequence>
<dbReference type="Gene3D" id="3.40.50.1820">
    <property type="entry name" value="alpha/beta hydrolase"/>
    <property type="match status" value="1"/>
</dbReference>
<dbReference type="InterPro" id="IPR005945">
    <property type="entry name" value="Pro_imino_pep"/>
</dbReference>
<dbReference type="EMBL" id="JASBNA010000057">
    <property type="protein sequence ID" value="KAK7679566.1"/>
    <property type="molecule type" value="Genomic_DNA"/>
</dbReference>
<dbReference type="InterPro" id="IPR050471">
    <property type="entry name" value="AB_hydrolase"/>
</dbReference>
<dbReference type="NCBIfam" id="TIGR01250">
    <property type="entry name" value="pro_imino_pep_2"/>
    <property type="match status" value="1"/>
</dbReference>
<reference evidence="4 5" key="1">
    <citation type="submission" date="2022-09" db="EMBL/GenBank/DDBJ databases">
        <authorList>
            <person name="Palmer J.M."/>
        </authorList>
    </citation>
    <scope>NUCLEOTIDE SEQUENCE [LARGE SCALE GENOMIC DNA]</scope>
    <source>
        <strain evidence="4 5">DSM 7382</strain>
    </source>
</reference>
<dbReference type="InterPro" id="IPR000073">
    <property type="entry name" value="AB_hydrolase_1"/>
</dbReference>
<dbReference type="PIRSF" id="PIRSF005539">
    <property type="entry name" value="Pept_S33_TRI_F1"/>
    <property type="match status" value="1"/>
</dbReference>
<dbReference type="Proteomes" id="UP001385951">
    <property type="component" value="Unassembled WGS sequence"/>
</dbReference>
<keyword evidence="2" id="KW-0378">Hydrolase</keyword>
<name>A0AAW0FG59_9APHY</name>
<dbReference type="GO" id="GO:0006508">
    <property type="term" value="P:proteolysis"/>
    <property type="evidence" value="ECO:0007669"/>
    <property type="project" value="InterPro"/>
</dbReference>
<dbReference type="PRINTS" id="PR00793">
    <property type="entry name" value="PROAMNOPTASE"/>
</dbReference>
<dbReference type="PRINTS" id="PR00111">
    <property type="entry name" value="ABHYDROLASE"/>
</dbReference>
<dbReference type="PANTHER" id="PTHR43433">
    <property type="entry name" value="HYDROLASE, ALPHA/BETA FOLD FAMILY PROTEIN"/>
    <property type="match status" value="1"/>
</dbReference>
<comment type="similarity">
    <text evidence="1">Belongs to the peptidase S33 family.</text>
</comment>
<protein>
    <recommendedName>
        <fullName evidence="3">AB hydrolase-1 domain-containing protein</fullName>
    </recommendedName>
</protein>
<gene>
    <name evidence="4" type="ORF">QCA50_017276</name>
</gene>
<comment type="caution">
    <text evidence="4">The sequence shown here is derived from an EMBL/GenBank/DDBJ whole genome shotgun (WGS) entry which is preliminary data.</text>
</comment>
<evidence type="ECO:0000313" key="4">
    <source>
        <dbReference type="EMBL" id="KAK7679566.1"/>
    </source>
</evidence>
<evidence type="ECO:0000256" key="1">
    <source>
        <dbReference type="ARBA" id="ARBA00010088"/>
    </source>
</evidence>
<accession>A0AAW0FG59</accession>
<dbReference type="InterPro" id="IPR029058">
    <property type="entry name" value="AB_hydrolase_fold"/>
</dbReference>
<dbReference type="InterPro" id="IPR002410">
    <property type="entry name" value="Peptidase_S33"/>
</dbReference>
<feature type="domain" description="AB hydrolase-1" evidence="3">
    <location>
        <begin position="37"/>
        <end position="290"/>
    </location>
</feature>
<evidence type="ECO:0000313" key="5">
    <source>
        <dbReference type="Proteomes" id="UP001385951"/>
    </source>
</evidence>
<dbReference type="PANTHER" id="PTHR43433:SF5">
    <property type="entry name" value="AB HYDROLASE-1 DOMAIN-CONTAINING PROTEIN"/>
    <property type="match status" value="1"/>
</dbReference>
<dbReference type="SUPFAM" id="SSF53474">
    <property type="entry name" value="alpha/beta-Hydrolases"/>
    <property type="match status" value="1"/>
</dbReference>
<evidence type="ECO:0000259" key="3">
    <source>
        <dbReference type="Pfam" id="PF00561"/>
    </source>
</evidence>
<evidence type="ECO:0000256" key="2">
    <source>
        <dbReference type="ARBA" id="ARBA00022801"/>
    </source>
</evidence>
<proteinExistence type="inferred from homology"/>
<dbReference type="AlphaFoldDB" id="A0AAW0FG59"/>